<dbReference type="AlphaFoldDB" id="A0A428Z2I1"/>
<accession>A0A428Z2I1</accession>
<sequence>MGSGPAVDDSAIPYVSAWRSARAIPPRRALLFHPAAAPEHHPGGRLTDQRISQMADALIVFTGSPAEAATHSVPAVSSSFGSDEEEKR</sequence>
<gene>
    <name evidence="2" type="ORF">DMH04_31340</name>
</gene>
<evidence type="ECO:0000313" key="2">
    <source>
        <dbReference type="EMBL" id="RSM79479.1"/>
    </source>
</evidence>
<reference evidence="2 3" key="1">
    <citation type="submission" date="2018-05" db="EMBL/GenBank/DDBJ databases">
        <title>Evolution of GPA BGCs.</title>
        <authorList>
            <person name="Waglechner N."/>
            <person name="Wright G.D."/>
        </authorList>
    </citation>
    <scope>NUCLEOTIDE SEQUENCE [LARGE SCALE GENOMIC DNA]</scope>
    <source>
        <strain evidence="2 3">A82846</strain>
    </source>
</reference>
<dbReference type="EMBL" id="QHKI01000032">
    <property type="protein sequence ID" value="RSM79479.1"/>
    <property type="molecule type" value="Genomic_DNA"/>
</dbReference>
<organism evidence="2 3">
    <name type="scientific">Kibdelosporangium aridum</name>
    <dbReference type="NCBI Taxonomy" id="2030"/>
    <lineage>
        <taxon>Bacteria</taxon>
        <taxon>Bacillati</taxon>
        <taxon>Actinomycetota</taxon>
        <taxon>Actinomycetes</taxon>
        <taxon>Pseudonocardiales</taxon>
        <taxon>Pseudonocardiaceae</taxon>
        <taxon>Kibdelosporangium</taxon>
    </lineage>
</organism>
<dbReference type="Proteomes" id="UP000287547">
    <property type="component" value="Unassembled WGS sequence"/>
</dbReference>
<protein>
    <submittedName>
        <fullName evidence="2">Uncharacterized protein</fullName>
    </submittedName>
</protein>
<feature type="region of interest" description="Disordered" evidence="1">
    <location>
        <begin position="68"/>
        <end position="88"/>
    </location>
</feature>
<name>A0A428Z2I1_KIBAR</name>
<comment type="caution">
    <text evidence="2">The sequence shown here is derived from an EMBL/GenBank/DDBJ whole genome shotgun (WGS) entry which is preliminary data.</text>
</comment>
<evidence type="ECO:0000256" key="1">
    <source>
        <dbReference type="SAM" id="MobiDB-lite"/>
    </source>
</evidence>
<evidence type="ECO:0000313" key="3">
    <source>
        <dbReference type="Proteomes" id="UP000287547"/>
    </source>
</evidence>
<proteinExistence type="predicted"/>